<accession>A0A6J6UNU3</accession>
<proteinExistence type="predicted"/>
<dbReference type="NCBIfam" id="TIGR03815">
    <property type="entry name" value="CpaE_hom_Actino"/>
    <property type="match status" value="1"/>
</dbReference>
<dbReference type="Gene3D" id="3.40.50.300">
    <property type="entry name" value="P-loop containing nucleotide triphosphate hydrolases"/>
    <property type="match status" value="1"/>
</dbReference>
<dbReference type="GO" id="GO:0005829">
    <property type="term" value="C:cytosol"/>
    <property type="evidence" value="ECO:0007669"/>
    <property type="project" value="TreeGrafter"/>
</dbReference>
<dbReference type="PANTHER" id="PTHR43384:SF11">
    <property type="entry name" value="SEPTUM SITE DETERMINING PROTEIN"/>
    <property type="match status" value="1"/>
</dbReference>
<dbReference type="AlphaFoldDB" id="A0A6J6UNU3"/>
<dbReference type="Pfam" id="PF26563">
    <property type="entry name" value="Rv3660c_N"/>
    <property type="match status" value="1"/>
</dbReference>
<dbReference type="InterPro" id="IPR059050">
    <property type="entry name" value="Rv3660c_N"/>
</dbReference>
<dbReference type="PANTHER" id="PTHR43384">
    <property type="entry name" value="SEPTUM SITE-DETERMINING PROTEIN MIND HOMOLOG, CHLOROPLASTIC-RELATED"/>
    <property type="match status" value="1"/>
</dbReference>
<dbReference type="InterPro" id="IPR050625">
    <property type="entry name" value="ParA/MinD_ATPase"/>
</dbReference>
<evidence type="ECO:0000313" key="2">
    <source>
        <dbReference type="EMBL" id="CAB4760914.1"/>
    </source>
</evidence>
<dbReference type="EMBL" id="CAEZYQ010000024">
    <property type="protein sequence ID" value="CAB4760914.1"/>
    <property type="molecule type" value="Genomic_DNA"/>
</dbReference>
<reference evidence="2" key="1">
    <citation type="submission" date="2020-05" db="EMBL/GenBank/DDBJ databases">
        <authorList>
            <person name="Chiriac C."/>
            <person name="Salcher M."/>
            <person name="Ghai R."/>
            <person name="Kavagutti S V."/>
        </authorList>
    </citation>
    <scope>NUCLEOTIDE SEQUENCE</scope>
</reference>
<dbReference type="GO" id="GO:0016887">
    <property type="term" value="F:ATP hydrolysis activity"/>
    <property type="evidence" value="ECO:0007669"/>
    <property type="project" value="TreeGrafter"/>
</dbReference>
<feature type="domain" description="Rv3660c-like CheY-like N-terminal" evidence="1">
    <location>
        <begin position="10"/>
        <end position="116"/>
    </location>
</feature>
<protein>
    <submittedName>
        <fullName evidence="2">Unannotated protein</fullName>
    </submittedName>
</protein>
<dbReference type="GO" id="GO:0051782">
    <property type="term" value="P:negative regulation of cell division"/>
    <property type="evidence" value="ECO:0007669"/>
    <property type="project" value="TreeGrafter"/>
</dbReference>
<dbReference type="InterPro" id="IPR027417">
    <property type="entry name" value="P-loop_NTPase"/>
</dbReference>
<sequence>MDRPAPLLATADAHLAEEVQRLAASVGTSPVVTADAGGLLRRWHGPPLVLVGADLVEQAAALRPPRRAGVVLVSSGPLPPGLLRPALDLGVGEVVELPSGSGWLATALGDLEEATRGGAVVGVLGGAGGAGATTFAAALGQLAAHQGPVLVVDADPLGPGLDRVLGVEQGQGVGWEVLTTSRGRLSARDLREGVPRRGPLGVLTWRGAQLPRLPDDDQLAEVVEAARRGHDLVVVDLARSRDDRAGLLARCDLVVVLVPATVVGVASTVRACAALDDPGRAGLVLVGREADEEAVARATGLPVLARMTRQRGLDEAVDLGLGPVRHHRGQLGRAAAAVLTRTSLLGRAA</sequence>
<gene>
    <name evidence="2" type="ORF">UFOPK2761_02615</name>
</gene>
<name>A0A6J6UNU3_9ZZZZ</name>
<dbReference type="InterPro" id="IPR022521">
    <property type="entry name" value="Rv3660c"/>
</dbReference>
<evidence type="ECO:0000259" key="1">
    <source>
        <dbReference type="Pfam" id="PF26563"/>
    </source>
</evidence>
<dbReference type="GO" id="GO:0009898">
    <property type="term" value="C:cytoplasmic side of plasma membrane"/>
    <property type="evidence" value="ECO:0007669"/>
    <property type="project" value="TreeGrafter"/>
</dbReference>
<organism evidence="2">
    <name type="scientific">freshwater metagenome</name>
    <dbReference type="NCBI Taxonomy" id="449393"/>
    <lineage>
        <taxon>unclassified sequences</taxon>
        <taxon>metagenomes</taxon>
        <taxon>ecological metagenomes</taxon>
    </lineage>
</organism>
<dbReference type="SUPFAM" id="SSF52540">
    <property type="entry name" value="P-loop containing nucleoside triphosphate hydrolases"/>
    <property type="match status" value="1"/>
</dbReference>
<dbReference type="GO" id="GO:0005524">
    <property type="term" value="F:ATP binding"/>
    <property type="evidence" value="ECO:0007669"/>
    <property type="project" value="TreeGrafter"/>
</dbReference>